<dbReference type="GO" id="GO:0005634">
    <property type="term" value="C:nucleus"/>
    <property type="evidence" value="ECO:0007669"/>
    <property type="project" value="UniProtKB-SubCell"/>
</dbReference>
<dbReference type="EMBL" id="KL584709">
    <property type="protein sequence ID" value="KEQ73374.1"/>
    <property type="molecule type" value="Genomic_DNA"/>
</dbReference>
<dbReference type="Proteomes" id="UP000027730">
    <property type="component" value="Unassembled WGS sequence"/>
</dbReference>
<dbReference type="RefSeq" id="XP_013427702.1">
    <property type="nucleotide sequence ID" value="XM_013572248.1"/>
</dbReference>
<feature type="compositionally biased region" description="Polar residues" evidence="3">
    <location>
        <begin position="115"/>
        <end position="128"/>
    </location>
</feature>
<dbReference type="AlphaFoldDB" id="A0A074WP49"/>
<feature type="region of interest" description="Disordered" evidence="3">
    <location>
        <begin position="343"/>
        <end position="366"/>
    </location>
</feature>
<feature type="region of interest" description="Disordered" evidence="3">
    <location>
        <begin position="1"/>
        <end position="222"/>
    </location>
</feature>
<dbReference type="InterPro" id="IPR000156">
    <property type="entry name" value="Ran_bind_dom"/>
</dbReference>
<evidence type="ECO:0000259" key="4">
    <source>
        <dbReference type="PROSITE" id="PS50196"/>
    </source>
</evidence>
<sequence length="490" mass="51359">MPTSPKESHVSDAEGGERPLRERLRNASIKSTPQISNTTATSQPEPEKARAKLHRKRSHEDVENLEEEPAHKSRQARTNKRSRENSPEDKIVEQSAKRKSDELERDDQPVAVDPPQQSAPSVSTANTTEPDDLTKSDESPKTKRSRVDETTSTDTTSKTASDAKATIELEGKTATEEPAQQAQPTTKIPAGSGFANTSASSPFASLATAKSPSEQSQPTTSAFASSAFGALAGSSTSAFGALGQSKTLSSFASPGSTPAPGEDSAKPAPSAFGGLPSTASPFATAGSSGFGSGASGFGVLGNGFGGGFGGLGGGSKLTSFASSGTPGVIGSSTKTGITAFGAPADEEEEQSGDDGEDDSGVKSPKLIVDEDKKDERFFEQDIETGEEGETTQYTCRAKLYNFVDKKEWKERGVGVLRLNVTEPKSGDENSTLKARLVMRADGSHRVVLNTPIQKGLKFGDVHGAKPTGHFMTFVGSLEGKPQLEILQMKV</sequence>
<feature type="compositionally biased region" description="Polar residues" evidence="3">
    <location>
        <begin position="28"/>
        <end position="44"/>
    </location>
</feature>
<dbReference type="GeneID" id="25415164"/>
<proteinExistence type="predicted"/>
<dbReference type="HOGENOM" id="CLU_019573_1_0_1"/>
<comment type="subcellular location">
    <subcellularLocation>
        <location evidence="1">Nucleus</location>
    </subcellularLocation>
</comment>
<feature type="compositionally biased region" description="Basic and acidic residues" evidence="3">
    <location>
        <begin position="1"/>
        <end position="25"/>
    </location>
</feature>
<keyword evidence="2" id="KW-0539">Nucleus</keyword>
<evidence type="ECO:0000256" key="1">
    <source>
        <dbReference type="ARBA" id="ARBA00004123"/>
    </source>
</evidence>
<feature type="domain" description="RanBD1" evidence="4">
    <location>
        <begin position="381"/>
        <end position="490"/>
    </location>
</feature>
<feature type="compositionally biased region" description="Basic and acidic residues" evidence="3">
    <location>
        <begin position="81"/>
        <end position="108"/>
    </location>
</feature>
<keyword evidence="6" id="KW-1185">Reference proteome</keyword>
<evidence type="ECO:0000313" key="6">
    <source>
        <dbReference type="Proteomes" id="UP000027730"/>
    </source>
</evidence>
<evidence type="ECO:0000256" key="2">
    <source>
        <dbReference type="ARBA" id="ARBA00023242"/>
    </source>
</evidence>
<feature type="compositionally biased region" description="Polar residues" evidence="3">
    <location>
        <begin position="247"/>
        <end position="256"/>
    </location>
</feature>
<accession>A0A074WP49</accession>
<dbReference type="PROSITE" id="PS50196">
    <property type="entry name" value="RANBD1"/>
    <property type="match status" value="1"/>
</dbReference>
<dbReference type="PANTHER" id="PTHR23138">
    <property type="entry name" value="RAN BINDING PROTEIN"/>
    <property type="match status" value="1"/>
</dbReference>
<feature type="compositionally biased region" description="Low complexity" evidence="3">
    <location>
        <begin position="277"/>
        <end position="287"/>
    </location>
</feature>
<dbReference type="SMART" id="SM00160">
    <property type="entry name" value="RanBD"/>
    <property type="match status" value="1"/>
</dbReference>
<feature type="compositionally biased region" description="Acidic residues" evidence="3">
    <location>
        <begin position="344"/>
        <end position="358"/>
    </location>
</feature>
<feature type="compositionally biased region" description="Basic and acidic residues" evidence="3">
    <location>
        <begin position="165"/>
        <end position="175"/>
    </location>
</feature>
<reference evidence="5 6" key="1">
    <citation type="journal article" date="2014" name="BMC Genomics">
        <title>Genome sequencing of four Aureobasidium pullulans varieties: biotechnological potential, stress tolerance, and description of new species.</title>
        <authorList>
            <person name="Gostin Ar C."/>
            <person name="Ohm R.A."/>
            <person name="Kogej T."/>
            <person name="Sonjak S."/>
            <person name="Turk M."/>
            <person name="Zajc J."/>
            <person name="Zalar P."/>
            <person name="Grube M."/>
            <person name="Sun H."/>
            <person name="Han J."/>
            <person name="Sharma A."/>
            <person name="Chiniquy J."/>
            <person name="Ngan C.Y."/>
            <person name="Lipzen A."/>
            <person name="Barry K."/>
            <person name="Grigoriev I.V."/>
            <person name="Gunde-Cimerman N."/>
        </authorList>
    </citation>
    <scope>NUCLEOTIDE SEQUENCE [LARGE SCALE GENOMIC DNA]</scope>
    <source>
        <strain evidence="5 6">CBS 147.97</strain>
    </source>
</reference>
<evidence type="ECO:0000313" key="5">
    <source>
        <dbReference type="EMBL" id="KEQ73374.1"/>
    </source>
</evidence>
<gene>
    <name evidence="5" type="ORF">M436DRAFT_72690</name>
</gene>
<dbReference type="OrthoDB" id="185618at2759"/>
<dbReference type="Pfam" id="PF00638">
    <property type="entry name" value="Ran_BP1"/>
    <property type="match status" value="1"/>
</dbReference>
<name>A0A074WP49_9PEZI</name>
<feature type="compositionally biased region" description="Polar residues" evidence="3">
    <location>
        <begin position="194"/>
        <end position="218"/>
    </location>
</feature>
<dbReference type="InterPro" id="IPR045255">
    <property type="entry name" value="RanBP1-like"/>
</dbReference>
<protein>
    <recommendedName>
        <fullName evidence="4">RanBD1 domain-containing protein</fullName>
    </recommendedName>
</protein>
<dbReference type="InterPro" id="IPR011993">
    <property type="entry name" value="PH-like_dom_sf"/>
</dbReference>
<organism evidence="5 6">
    <name type="scientific">Aureobasidium namibiae CBS 147.97</name>
    <dbReference type="NCBI Taxonomy" id="1043004"/>
    <lineage>
        <taxon>Eukaryota</taxon>
        <taxon>Fungi</taxon>
        <taxon>Dikarya</taxon>
        <taxon>Ascomycota</taxon>
        <taxon>Pezizomycotina</taxon>
        <taxon>Dothideomycetes</taxon>
        <taxon>Dothideomycetidae</taxon>
        <taxon>Dothideales</taxon>
        <taxon>Saccotheciaceae</taxon>
        <taxon>Aureobasidium</taxon>
    </lineage>
</organism>
<evidence type="ECO:0000256" key="3">
    <source>
        <dbReference type="SAM" id="MobiDB-lite"/>
    </source>
</evidence>
<dbReference type="PANTHER" id="PTHR23138:SF142">
    <property type="entry name" value="RAN-BINDING PROTEIN 3B-RELATED"/>
    <property type="match status" value="1"/>
</dbReference>
<dbReference type="Gene3D" id="2.30.29.30">
    <property type="entry name" value="Pleckstrin-homology domain (PH domain)/Phosphotyrosine-binding domain (PTB)"/>
    <property type="match status" value="1"/>
</dbReference>
<dbReference type="STRING" id="1043004.A0A074WP49"/>
<feature type="region of interest" description="Disordered" evidence="3">
    <location>
        <begin position="247"/>
        <end position="287"/>
    </location>
</feature>
<feature type="compositionally biased region" description="Low complexity" evidence="3">
    <location>
        <begin position="150"/>
        <end position="164"/>
    </location>
</feature>
<dbReference type="SUPFAM" id="SSF50729">
    <property type="entry name" value="PH domain-like"/>
    <property type="match status" value="1"/>
</dbReference>
<feature type="compositionally biased region" description="Basic and acidic residues" evidence="3">
    <location>
        <begin position="132"/>
        <end position="149"/>
    </location>
</feature>